<accession>A0A699YTT9</accession>
<evidence type="ECO:0000313" key="2">
    <source>
        <dbReference type="Proteomes" id="UP000485058"/>
    </source>
</evidence>
<gene>
    <name evidence="1" type="ORF">HaLaN_05477</name>
</gene>
<organism evidence="1 2">
    <name type="scientific">Haematococcus lacustris</name>
    <name type="common">Green alga</name>
    <name type="synonym">Haematococcus pluvialis</name>
    <dbReference type="NCBI Taxonomy" id="44745"/>
    <lineage>
        <taxon>Eukaryota</taxon>
        <taxon>Viridiplantae</taxon>
        <taxon>Chlorophyta</taxon>
        <taxon>core chlorophytes</taxon>
        <taxon>Chlorophyceae</taxon>
        <taxon>CS clade</taxon>
        <taxon>Chlamydomonadales</taxon>
        <taxon>Haematococcaceae</taxon>
        <taxon>Haematococcus</taxon>
    </lineage>
</organism>
<reference evidence="1 2" key="1">
    <citation type="submission" date="2020-02" db="EMBL/GenBank/DDBJ databases">
        <title>Draft genome sequence of Haematococcus lacustris strain NIES-144.</title>
        <authorList>
            <person name="Morimoto D."/>
            <person name="Nakagawa S."/>
            <person name="Yoshida T."/>
            <person name="Sawayama S."/>
        </authorList>
    </citation>
    <scope>NUCLEOTIDE SEQUENCE [LARGE SCALE GENOMIC DNA]</scope>
    <source>
        <strain evidence="1 2">NIES-144</strain>
    </source>
</reference>
<dbReference type="AlphaFoldDB" id="A0A699YTT9"/>
<proteinExistence type="predicted"/>
<dbReference type="Proteomes" id="UP000485058">
    <property type="component" value="Unassembled WGS sequence"/>
</dbReference>
<name>A0A699YTT9_HAELA</name>
<protein>
    <submittedName>
        <fullName evidence="1">Uncharacterized protein</fullName>
    </submittedName>
</protein>
<evidence type="ECO:0000313" key="1">
    <source>
        <dbReference type="EMBL" id="GFH10204.1"/>
    </source>
</evidence>
<dbReference type="EMBL" id="BLLF01000295">
    <property type="protein sequence ID" value="GFH10204.1"/>
    <property type="molecule type" value="Genomic_DNA"/>
</dbReference>
<feature type="non-terminal residue" evidence="1">
    <location>
        <position position="107"/>
    </location>
</feature>
<keyword evidence="2" id="KW-1185">Reference proteome</keyword>
<sequence>RRHRKVSRSQHGVCNLHANSSLSTAPFSIAFVTMAPANYCASTCKRRVTSCDGISNGTAPANEPEVQSHSQKYNPARLASRAFHWCWRRRKTIVGQELERHCNKRVA</sequence>
<feature type="non-terminal residue" evidence="1">
    <location>
        <position position="1"/>
    </location>
</feature>
<comment type="caution">
    <text evidence="1">The sequence shown here is derived from an EMBL/GenBank/DDBJ whole genome shotgun (WGS) entry which is preliminary data.</text>
</comment>